<feature type="compositionally biased region" description="Basic and acidic residues" evidence="1">
    <location>
        <begin position="27"/>
        <end position="38"/>
    </location>
</feature>
<dbReference type="AlphaFoldDB" id="A0A011VX49"/>
<feature type="chain" id="PRO_5038377730" description="Lipoprotein" evidence="2">
    <location>
        <begin position="25"/>
        <end position="243"/>
    </location>
</feature>
<gene>
    <name evidence="3" type="ORF">RASY3_08810</name>
</gene>
<dbReference type="Proteomes" id="UP000021369">
    <property type="component" value="Unassembled WGS sequence"/>
</dbReference>
<evidence type="ECO:0000313" key="3">
    <source>
        <dbReference type="EMBL" id="EXM39846.1"/>
    </source>
</evidence>
<sequence length="243" mass="26312">MNITLMKKASILAVIAVTALSVSACGDTKKNDESKKDTTSSAAAVEVITSDEEEKAPVESKAETDSKAEEKLEMMRAEISNNTGIDVYVIQILDKDGKCIADLLKDGAFLSTGFAQSFEIPSGEALTVRYGSDENTVYDVEKVNTSICSTIRLGLNINEPSVECLTKDGESLTVAGKPAEGIISNENEPVVTEPYYEEPVVDNNNNYSEEPVYNYEEPAVYDEQPSYDNQDQGGCVGDDAEVF</sequence>
<name>A0A011VX49_RUMAL</name>
<reference evidence="3 4" key="1">
    <citation type="submission" date="2013-06" db="EMBL/GenBank/DDBJ databases">
        <title>Rumen cellulosomics: divergent fiber-degrading strategies revealed by comparative genome-wide analysis of six Ruminococcal strains.</title>
        <authorList>
            <person name="Dassa B."/>
            <person name="Borovok I."/>
            <person name="Lamed R."/>
            <person name="Flint H."/>
            <person name="Yeoman C.J."/>
            <person name="White B."/>
            <person name="Bayer E.A."/>
        </authorList>
    </citation>
    <scope>NUCLEOTIDE SEQUENCE [LARGE SCALE GENOMIC DNA]</scope>
    <source>
        <strain evidence="3 4">SY3</strain>
    </source>
</reference>
<dbReference type="PATRIC" id="fig|1341156.4.peg.1067"/>
<dbReference type="EMBL" id="JEOB01000002">
    <property type="protein sequence ID" value="EXM39846.1"/>
    <property type="molecule type" value="Genomic_DNA"/>
</dbReference>
<keyword evidence="2" id="KW-0732">Signal</keyword>
<proteinExistence type="predicted"/>
<comment type="caution">
    <text evidence="3">The sequence shown here is derived from an EMBL/GenBank/DDBJ whole genome shotgun (WGS) entry which is preliminary data.</text>
</comment>
<evidence type="ECO:0000313" key="4">
    <source>
        <dbReference type="Proteomes" id="UP000021369"/>
    </source>
</evidence>
<feature type="signal peptide" evidence="2">
    <location>
        <begin position="1"/>
        <end position="24"/>
    </location>
</feature>
<organism evidence="3 4">
    <name type="scientific">Ruminococcus albus SY3</name>
    <dbReference type="NCBI Taxonomy" id="1341156"/>
    <lineage>
        <taxon>Bacteria</taxon>
        <taxon>Bacillati</taxon>
        <taxon>Bacillota</taxon>
        <taxon>Clostridia</taxon>
        <taxon>Eubacteriales</taxon>
        <taxon>Oscillospiraceae</taxon>
        <taxon>Ruminococcus</taxon>
    </lineage>
</organism>
<dbReference type="PROSITE" id="PS51257">
    <property type="entry name" value="PROKAR_LIPOPROTEIN"/>
    <property type="match status" value="1"/>
</dbReference>
<keyword evidence="4" id="KW-1185">Reference proteome</keyword>
<accession>A0A011VX49</accession>
<feature type="compositionally biased region" description="Basic and acidic residues" evidence="1">
    <location>
        <begin position="55"/>
        <end position="67"/>
    </location>
</feature>
<dbReference type="OrthoDB" id="1821060at2"/>
<evidence type="ECO:0008006" key="5">
    <source>
        <dbReference type="Google" id="ProtNLM"/>
    </source>
</evidence>
<feature type="region of interest" description="Disordered" evidence="1">
    <location>
        <begin position="27"/>
        <end position="67"/>
    </location>
</feature>
<evidence type="ECO:0000256" key="1">
    <source>
        <dbReference type="SAM" id="MobiDB-lite"/>
    </source>
</evidence>
<evidence type="ECO:0000256" key="2">
    <source>
        <dbReference type="SAM" id="SignalP"/>
    </source>
</evidence>
<dbReference type="RefSeq" id="WP_037287024.1">
    <property type="nucleotide sequence ID" value="NZ_JEOB01000002.1"/>
</dbReference>
<protein>
    <recommendedName>
        <fullName evidence="5">Lipoprotein</fullName>
    </recommendedName>
</protein>